<dbReference type="Proteomes" id="UP000008698">
    <property type="component" value="Unassembled WGS sequence"/>
</dbReference>
<gene>
    <name evidence="2" type="ORF">VDBG_06909</name>
</gene>
<feature type="region of interest" description="Disordered" evidence="1">
    <location>
        <begin position="87"/>
        <end position="107"/>
    </location>
</feature>
<dbReference type="KEGG" id="val:VDBG_06909"/>
<keyword evidence="3" id="KW-1185">Reference proteome</keyword>
<dbReference type="GeneID" id="9537556"/>
<dbReference type="HOGENOM" id="CLU_1856814_0_0_1"/>
<name>C9SPT4_VERA1</name>
<organism evidence="3">
    <name type="scientific">Verticillium alfalfae (strain VaMs.102 / ATCC MYA-4576 / FGSC 10136)</name>
    <name type="common">Verticillium wilt of alfalfa</name>
    <name type="synonym">Verticillium albo-atrum</name>
    <dbReference type="NCBI Taxonomy" id="526221"/>
    <lineage>
        <taxon>Eukaryota</taxon>
        <taxon>Fungi</taxon>
        <taxon>Dikarya</taxon>
        <taxon>Ascomycota</taxon>
        <taxon>Pezizomycotina</taxon>
        <taxon>Sordariomycetes</taxon>
        <taxon>Hypocreomycetidae</taxon>
        <taxon>Glomerellales</taxon>
        <taxon>Plectosphaerellaceae</taxon>
        <taxon>Verticillium</taxon>
    </lineage>
</organism>
<evidence type="ECO:0000313" key="3">
    <source>
        <dbReference type="Proteomes" id="UP000008698"/>
    </source>
</evidence>
<reference evidence="3" key="1">
    <citation type="journal article" date="2011" name="PLoS Pathog.">
        <title>Comparative genomics yields insights into niche adaptation of plant vascular wilt pathogens.</title>
        <authorList>
            <person name="Klosterman S.J."/>
            <person name="Subbarao K.V."/>
            <person name="Kang S."/>
            <person name="Veronese P."/>
            <person name="Gold S.E."/>
            <person name="Thomma B.P.H.J."/>
            <person name="Chen Z."/>
            <person name="Henrissat B."/>
            <person name="Lee Y.-H."/>
            <person name="Park J."/>
            <person name="Garcia-Pedrajas M.D."/>
            <person name="Barbara D.J."/>
            <person name="Anchieta A."/>
            <person name="de Jonge R."/>
            <person name="Santhanam P."/>
            <person name="Maruthachalam K."/>
            <person name="Atallah Z."/>
            <person name="Amyotte S.G."/>
            <person name="Paz Z."/>
            <person name="Inderbitzin P."/>
            <person name="Hayes R.J."/>
            <person name="Heiman D.I."/>
            <person name="Young S."/>
            <person name="Zeng Q."/>
            <person name="Engels R."/>
            <person name="Galagan J."/>
            <person name="Cuomo C.A."/>
            <person name="Dobinson K.F."/>
            <person name="Ma L.-J."/>
        </authorList>
    </citation>
    <scope>NUCLEOTIDE SEQUENCE [LARGE SCALE GENOMIC DNA]</scope>
    <source>
        <strain evidence="3">VaMs.102 / ATCC MYA-4576 / FGSC 10136</strain>
    </source>
</reference>
<protein>
    <submittedName>
        <fullName evidence="2">Predicted protein</fullName>
    </submittedName>
</protein>
<proteinExistence type="predicted"/>
<dbReference type="AlphaFoldDB" id="C9SPT4"/>
<accession>C9SPT4</accession>
<evidence type="ECO:0000313" key="2">
    <source>
        <dbReference type="EMBL" id="EEY20799.1"/>
    </source>
</evidence>
<sequence>MAESKDTISNAGEKGSAANAASGSAAICLFLFPNFPFPFHLPPGMGARTRRQSAFGPGGETSAERSAACTWSVSSVLSMQNAGDVADMKPTTTIRSSSWHSSSRGETPRTHLRFDVFISTRIHKNLHRARSALTRNAA</sequence>
<evidence type="ECO:0000256" key="1">
    <source>
        <dbReference type="SAM" id="MobiDB-lite"/>
    </source>
</evidence>
<dbReference type="RefSeq" id="XP_003003347.1">
    <property type="nucleotide sequence ID" value="XM_003003301.1"/>
</dbReference>
<dbReference type="EMBL" id="DS985221">
    <property type="protein sequence ID" value="EEY20799.1"/>
    <property type="molecule type" value="Genomic_DNA"/>
</dbReference>